<dbReference type="Pfam" id="PF03772">
    <property type="entry name" value="Competence"/>
    <property type="match status" value="1"/>
</dbReference>
<dbReference type="SMART" id="SM00849">
    <property type="entry name" value="Lactamase_B"/>
    <property type="match status" value="1"/>
</dbReference>
<proteinExistence type="predicted"/>
<evidence type="ECO:0000256" key="2">
    <source>
        <dbReference type="ARBA" id="ARBA00022475"/>
    </source>
</evidence>
<feature type="transmembrane region" description="Helical" evidence="6">
    <location>
        <begin position="20"/>
        <end position="37"/>
    </location>
</feature>
<dbReference type="InterPro" id="IPR001279">
    <property type="entry name" value="Metallo-B-lactamas"/>
</dbReference>
<dbReference type="Proteomes" id="UP000255264">
    <property type="component" value="Unassembled WGS sequence"/>
</dbReference>
<dbReference type="Pfam" id="PF00753">
    <property type="entry name" value="Lactamase_B"/>
    <property type="match status" value="1"/>
</dbReference>
<dbReference type="Gene3D" id="3.60.15.10">
    <property type="entry name" value="Ribonuclease Z/Hydroxyacylglutathione hydrolase-like"/>
    <property type="match status" value="1"/>
</dbReference>
<organism evidence="8 9">
    <name type="scientific">Haemophilus pittmaniae</name>
    <dbReference type="NCBI Taxonomy" id="249188"/>
    <lineage>
        <taxon>Bacteria</taxon>
        <taxon>Pseudomonadati</taxon>
        <taxon>Pseudomonadota</taxon>
        <taxon>Gammaproteobacteria</taxon>
        <taxon>Pasteurellales</taxon>
        <taxon>Pasteurellaceae</taxon>
        <taxon>Haemophilus</taxon>
    </lineage>
</organism>
<dbReference type="EMBL" id="UGHS01000004">
    <property type="protein sequence ID" value="STO93658.1"/>
    <property type="molecule type" value="Genomic_DNA"/>
</dbReference>
<dbReference type="NCBIfam" id="TIGR00361">
    <property type="entry name" value="ComEC_Rec2"/>
    <property type="match status" value="1"/>
</dbReference>
<dbReference type="PANTHER" id="PTHR30619:SF1">
    <property type="entry name" value="RECOMBINATION PROTEIN 2"/>
    <property type="match status" value="1"/>
</dbReference>
<dbReference type="InterPro" id="IPR036866">
    <property type="entry name" value="RibonucZ/Hydroxyglut_hydro"/>
</dbReference>
<name>A0A377J090_9PAST</name>
<accession>A0A377J090</accession>
<evidence type="ECO:0000256" key="3">
    <source>
        <dbReference type="ARBA" id="ARBA00022692"/>
    </source>
</evidence>
<dbReference type="InterPro" id="IPR052159">
    <property type="entry name" value="Competence_DNA_uptake"/>
</dbReference>
<evidence type="ECO:0000259" key="7">
    <source>
        <dbReference type="SMART" id="SM00849"/>
    </source>
</evidence>
<feature type="transmembrane region" description="Helical" evidence="6">
    <location>
        <begin position="478"/>
        <end position="500"/>
    </location>
</feature>
<reference evidence="8 9" key="1">
    <citation type="submission" date="2018-06" db="EMBL/GenBank/DDBJ databases">
        <authorList>
            <consortium name="Pathogen Informatics"/>
            <person name="Doyle S."/>
        </authorList>
    </citation>
    <scope>NUCLEOTIDE SEQUENCE [LARGE SCALE GENOMIC DNA]</scope>
    <source>
        <strain evidence="8 9">NCTC13335</strain>
    </source>
</reference>
<feature type="transmembrane region" description="Helical" evidence="6">
    <location>
        <begin position="252"/>
        <end position="278"/>
    </location>
</feature>
<feature type="transmembrane region" description="Helical" evidence="6">
    <location>
        <begin position="532"/>
        <end position="549"/>
    </location>
</feature>
<evidence type="ECO:0000256" key="1">
    <source>
        <dbReference type="ARBA" id="ARBA00004651"/>
    </source>
</evidence>
<evidence type="ECO:0000313" key="8">
    <source>
        <dbReference type="EMBL" id="STO93658.1"/>
    </source>
</evidence>
<dbReference type="Pfam" id="PF13567">
    <property type="entry name" value="DUF4131"/>
    <property type="match status" value="1"/>
</dbReference>
<keyword evidence="4 6" id="KW-1133">Transmembrane helix</keyword>
<feature type="transmembrane region" description="Helical" evidence="6">
    <location>
        <begin position="43"/>
        <end position="63"/>
    </location>
</feature>
<dbReference type="InterPro" id="IPR025405">
    <property type="entry name" value="DUF4131"/>
</dbReference>
<protein>
    <submittedName>
        <fullName evidence="8">Inner membrane protein</fullName>
    </submittedName>
</protein>
<feature type="transmembrane region" description="Helical" evidence="6">
    <location>
        <begin position="387"/>
        <end position="408"/>
    </location>
</feature>
<keyword evidence="9" id="KW-1185">Reference proteome</keyword>
<feature type="domain" description="Metallo-beta-lactamase" evidence="7">
    <location>
        <begin position="567"/>
        <end position="751"/>
    </location>
</feature>
<dbReference type="GO" id="GO:0005886">
    <property type="term" value="C:plasma membrane"/>
    <property type="evidence" value="ECO:0007669"/>
    <property type="project" value="UniProtKB-SubCell"/>
</dbReference>
<dbReference type="InterPro" id="IPR004797">
    <property type="entry name" value="Competence_ComEC/Rec2"/>
</dbReference>
<feature type="transmembrane region" description="Helical" evidence="6">
    <location>
        <begin position="334"/>
        <end position="367"/>
    </location>
</feature>
<feature type="transmembrane region" description="Helical" evidence="6">
    <location>
        <begin position="420"/>
        <end position="444"/>
    </location>
</feature>
<dbReference type="PANTHER" id="PTHR30619">
    <property type="entry name" value="DNA INTERNALIZATION/COMPETENCE PROTEIN COMEC/REC2"/>
    <property type="match status" value="1"/>
</dbReference>
<dbReference type="InterPro" id="IPR004477">
    <property type="entry name" value="ComEC_N"/>
</dbReference>
<feature type="transmembrane region" description="Helical" evidence="6">
    <location>
        <begin position="298"/>
        <end position="322"/>
    </location>
</feature>
<sequence length="812" mass="90348">MGDSVVLFLMKTIYKTMPTLFQFACLLLLSAFSLLYLPRWALISTSTALILAGGAAMTAYLAARFKFLRLRLYAIQLLGLFLACGYFHHQASTLLAQAEQTAQLPDKQSLHLKILSIQHQQQYQTLIAEGKLCNDCVPQRLFVYWQAQSEPQIGEVWQTEGRLRPIAARLNFAGFDRQQWFFAHRITAVFQVKQASRKANAEDWRARALARAKQATADLTQQGLLLALGFGERAWLPSADWQMYQQTNTAHLIAISGLHIGLAMGLGFMLVRLLQVFFPTRWIHPPLAQYGGLLMAGLYASLAGFAIPTARALLALALLLAGQLGRRHYSPLQWLTLVVGGLALADPLIVLSSSFWLSAGAVLGLLLWYRYVPLSLLQFNGKPLWGIWRHLFGLLHLQIGLLIFFTPLQCYFFHGLAANGFVANLLAVPFYSFLLVPLVLFAVLSDGALWSWQVADGLAQFISRLLHLLNGSWLNLSIIQSLLLTALLASFFGLLLCWIYSAKRMPRLLSVKSKGLSLSLQRSLPVNYRRELQWGITSLIVLCLSIAGWQHSQAANWRLMMFDVGQGLAMGLFKDNRGLLFDTGGSWANGSMAQTEILPYLQRQGIRIEQVILSHDDNDHAGGINAIFEAFPLAQFISPSYKAYTKVATTQRQLCQQGQRWQWLTANFSVLWPPQAVSRAKNADSCVVLVRLGDFQILLTGDADLSAEAAFSHAVPKLDVLQVGHHGSKTASSEQLIKQAQPQTALISSGRFNSWHFPHQTVLDRLSLHQADIYNSGWSGAVQVDFSDKMTVTLARDPLSPWFSSIIGLSAK</sequence>
<evidence type="ECO:0000256" key="6">
    <source>
        <dbReference type="SAM" id="Phobius"/>
    </source>
</evidence>
<evidence type="ECO:0000313" key="9">
    <source>
        <dbReference type="Proteomes" id="UP000255264"/>
    </source>
</evidence>
<dbReference type="SUPFAM" id="SSF56281">
    <property type="entry name" value="Metallo-hydrolase/oxidoreductase"/>
    <property type="match status" value="1"/>
</dbReference>
<dbReference type="GO" id="GO:0030420">
    <property type="term" value="P:establishment of competence for transformation"/>
    <property type="evidence" value="ECO:0007669"/>
    <property type="project" value="InterPro"/>
</dbReference>
<comment type="subcellular location">
    <subcellularLocation>
        <location evidence="1">Cell membrane</location>
        <topology evidence="1">Multi-pass membrane protein</topology>
    </subcellularLocation>
</comment>
<evidence type="ECO:0000256" key="5">
    <source>
        <dbReference type="ARBA" id="ARBA00023136"/>
    </source>
</evidence>
<keyword evidence="3 6" id="KW-0812">Transmembrane</keyword>
<keyword evidence="2" id="KW-1003">Cell membrane</keyword>
<keyword evidence="5 6" id="KW-0472">Membrane</keyword>
<dbReference type="NCBIfam" id="TIGR00360">
    <property type="entry name" value="ComEC_N-term"/>
    <property type="match status" value="1"/>
</dbReference>
<dbReference type="CDD" id="cd07731">
    <property type="entry name" value="ComA-like_MBL-fold"/>
    <property type="match status" value="1"/>
</dbReference>
<dbReference type="InterPro" id="IPR035681">
    <property type="entry name" value="ComA-like_MBL"/>
</dbReference>
<gene>
    <name evidence="8" type="ORF">NCTC13335_01543</name>
</gene>
<dbReference type="AlphaFoldDB" id="A0A377J090"/>
<evidence type="ECO:0000256" key="4">
    <source>
        <dbReference type="ARBA" id="ARBA00022989"/>
    </source>
</evidence>